<dbReference type="RefSeq" id="WP_013961875.1">
    <property type="nucleotide sequence ID" value="NC_015730.1"/>
</dbReference>
<dbReference type="Pfam" id="PF06230">
    <property type="entry name" value="LpxI_C"/>
    <property type="match status" value="1"/>
</dbReference>
<accession>F7ZKC8</accession>
<dbReference type="InterPro" id="IPR010415">
    <property type="entry name" value="LpxI_C"/>
</dbReference>
<protein>
    <submittedName>
        <fullName evidence="3">Uncharacterized protein</fullName>
    </submittedName>
</protein>
<evidence type="ECO:0000259" key="2">
    <source>
        <dbReference type="Pfam" id="PF17930"/>
    </source>
</evidence>
<dbReference type="InterPro" id="IPR041255">
    <property type="entry name" value="LpxI_N"/>
</dbReference>
<feature type="domain" description="LpxI C-terminal" evidence="1">
    <location>
        <begin position="128"/>
        <end position="258"/>
    </location>
</feature>
<name>F7ZKC8_ROSLO</name>
<proteinExistence type="predicted"/>
<dbReference type="InterPro" id="IPR043167">
    <property type="entry name" value="LpxI_C_sf"/>
</dbReference>
<dbReference type="Proteomes" id="UP000001353">
    <property type="component" value="Chromosome"/>
</dbReference>
<dbReference type="eggNOG" id="COG3494">
    <property type="taxonomic scope" value="Bacteria"/>
</dbReference>
<evidence type="ECO:0000259" key="1">
    <source>
        <dbReference type="Pfam" id="PF06230"/>
    </source>
</evidence>
<dbReference type="HOGENOM" id="CLU_085042_1_0_5"/>
<dbReference type="PANTHER" id="PTHR39962">
    <property type="entry name" value="BLL4848 PROTEIN"/>
    <property type="match status" value="1"/>
</dbReference>
<organism evidence="3 4">
    <name type="scientific">Roseobacter litoralis (strain ATCC 49566 / DSM 6996 / JCM 21268 / NBRC 15278 / OCh 149)</name>
    <dbReference type="NCBI Taxonomy" id="391595"/>
    <lineage>
        <taxon>Bacteria</taxon>
        <taxon>Pseudomonadati</taxon>
        <taxon>Pseudomonadota</taxon>
        <taxon>Alphaproteobacteria</taxon>
        <taxon>Rhodobacterales</taxon>
        <taxon>Roseobacteraceae</taxon>
        <taxon>Roseobacter</taxon>
    </lineage>
</organism>
<feature type="domain" description="LpxI N-terminal" evidence="2">
    <location>
        <begin position="2"/>
        <end position="124"/>
    </location>
</feature>
<sequence length="263" mass="26706">MLALVTGRGGLPARVAAAQSTQPLICVLDGFAPEGLTADITFRLEHLGSFMAQLRERGVTAVCFCGAIERPPFDPAALDGATLPLVPTLMQAMGAGDDAALRAVMALFEQQGFEIAAAHVLAPDILAPEGVLSDAQPDAAMQADIARADAVLQALSPVDVGQGCVVGQGQVWGIETIGGTDHLLTSLPTGVRGARAVLVKAPKTGQDVRADLPTIGPDTVQAAAEAGLAGLIIQAGQVILLEPDATIAGANKAGLVLWSRASA</sequence>
<dbReference type="STRING" id="391595.RLO149_c019610"/>
<evidence type="ECO:0000313" key="4">
    <source>
        <dbReference type="Proteomes" id="UP000001353"/>
    </source>
</evidence>
<dbReference type="Gene3D" id="3.40.140.80">
    <property type="match status" value="1"/>
</dbReference>
<keyword evidence="4" id="KW-1185">Reference proteome</keyword>
<dbReference type="AlphaFoldDB" id="F7ZKC8"/>
<reference evidence="3 4" key="1">
    <citation type="journal article" date="2011" name="BMC Genomics">
        <title>Comparative genome analysis and genome-guided physiological analysis of Roseobacter litoralis.</title>
        <authorList>
            <person name="Kalhoefer D."/>
            <person name="Thole S."/>
            <person name="Voget S."/>
            <person name="Lehmann R."/>
            <person name="Liesegang H."/>
            <person name="Wollher A."/>
            <person name="Daniel R."/>
            <person name="Simon M."/>
            <person name="Brinkhoff T."/>
        </authorList>
    </citation>
    <scope>NUCLEOTIDE SEQUENCE [LARGE SCALE GENOMIC DNA]</scope>
    <source>
        <strain evidence="4">ATCC 49566 / DSM 6996 / JCM 21268 / NBRC 15278 / OCh 149</strain>
    </source>
</reference>
<dbReference type="Gene3D" id="3.40.50.20">
    <property type="match status" value="1"/>
</dbReference>
<dbReference type="InterPro" id="IPR053174">
    <property type="entry name" value="LpxI"/>
</dbReference>
<dbReference type="OrthoDB" id="9789836at2"/>
<gene>
    <name evidence="3" type="ordered locus">RLO149_c019610</name>
</gene>
<evidence type="ECO:0000313" key="3">
    <source>
        <dbReference type="EMBL" id="AEI93947.1"/>
    </source>
</evidence>
<dbReference type="PANTHER" id="PTHR39962:SF1">
    <property type="entry name" value="LPXI FAMILY PROTEIN"/>
    <property type="match status" value="1"/>
</dbReference>
<dbReference type="Pfam" id="PF17930">
    <property type="entry name" value="LpxI_N"/>
    <property type="match status" value="1"/>
</dbReference>
<dbReference type="KEGG" id="rli:RLO149_c019610"/>
<dbReference type="EMBL" id="CP002623">
    <property type="protein sequence ID" value="AEI93947.1"/>
    <property type="molecule type" value="Genomic_DNA"/>
</dbReference>